<comment type="function">
    <text evidence="1 6">Required for the transposition of the insertion element.</text>
</comment>
<evidence type="ECO:0000256" key="3">
    <source>
        <dbReference type="ARBA" id="ARBA00022578"/>
    </source>
</evidence>
<feature type="region of interest" description="Disordered" evidence="7">
    <location>
        <begin position="74"/>
        <end position="94"/>
    </location>
</feature>
<keyword evidence="4 6" id="KW-0238">DNA-binding</keyword>
<organism evidence="8 9">
    <name type="scientific">Sinomonas cellulolyticus</name>
    <dbReference type="NCBI Taxonomy" id="2801916"/>
    <lineage>
        <taxon>Bacteria</taxon>
        <taxon>Bacillati</taxon>
        <taxon>Actinomycetota</taxon>
        <taxon>Actinomycetes</taxon>
        <taxon>Micrococcales</taxon>
        <taxon>Micrococcaceae</taxon>
        <taxon>Sinomonas</taxon>
    </lineage>
</organism>
<evidence type="ECO:0000256" key="2">
    <source>
        <dbReference type="ARBA" id="ARBA00010961"/>
    </source>
</evidence>
<proteinExistence type="inferred from homology"/>
<keyword evidence="5 6" id="KW-0233">DNA recombination</keyword>
<feature type="compositionally biased region" description="Basic and acidic residues" evidence="7">
    <location>
        <begin position="74"/>
        <end position="83"/>
    </location>
</feature>
<evidence type="ECO:0000256" key="6">
    <source>
        <dbReference type="RuleBase" id="RU365089"/>
    </source>
</evidence>
<reference evidence="8 9" key="1">
    <citation type="submission" date="2021-01" db="EMBL/GenBank/DDBJ databases">
        <title>Genome public.</title>
        <authorList>
            <person name="Liu C."/>
            <person name="Sun Q."/>
        </authorList>
    </citation>
    <scope>NUCLEOTIDE SEQUENCE [LARGE SCALE GENOMIC DNA]</scope>
    <source>
        <strain evidence="8 9">JC656</strain>
    </source>
</reference>
<dbReference type="PANTHER" id="PTHR33217">
    <property type="entry name" value="TRANSPOSASE FOR INSERTION SEQUENCE ELEMENT IS1081"/>
    <property type="match status" value="1"/>
</dbReference>
<evidence type="ECO:0000313" key="8">
    <source>
        <dbReference type="EMBL" id="MBL0706910.1"/>
    </source>
</evidence>
<keyword evidence="6" id="KW-0814">Transposable element</keyword>
<evidence type="ECO:0000256" key="4">
    <source>
        <dbReference type="ARBA" id="ARBA00023125"/>
    </source>
</evidence>
<evidence type="ECO:0000256" key="1">
    <source>
        <dbReference type="ARBA" id="ARBA00002190"/>
    </source>
</evidence>
<accession>A0ABS1K5I4</accession>
<dbReference type="EMBL" id="JAERRC010000036">
    <property type="protein sequence ID" value="MBL0706910.1"/>
    <property type="molecule type" value="Genomic_DNA"/>
</dbReference>
<evidence type="ECO:0000256" key="5">
    <source>
        <dbReference type="ARBA" id="ARBA00023172"/>
    </source>
</evidence>
<sequence>MSVDVEPAAEAVVEDGGEPVRAPAPVVDRALIAQLVGDARRQGLAIDGEGGLLAQLTKVVVESALEGELTAHLGYEKHERTEEPAGNSRNGTRSKTVLTKAGPLQIDVPRDRAGTFAPVAVAKRQRRLGSIEDIVLSLSARGMTHGDIAAHLADVYGSEVSKTTISTITDKVLDGMAEWQNRPLDPVYPVVFIDAIHVKVRDGQVANRPIYIALAVTTEGNRDILGLWAGDGGEGAKYWQQVLAEIRNRGVEDVLMLVCDGLKGLPDAVGNVWPATIVQTSSVHNGGGRTVRPATCAVAVRTLADASPSRPTCRPVRPPRGRIVNQPAGDATPVRRSPR</sequence>
<protein>
    <recommendedName>
        <fullName evidence="6">Mutator family transposase</fullName>
    </recommendedName>
</protein>
<dbReference type="Pfam" id="PF00872">
    <property type="entry name" value="Transposase_mut"/>
    <property type="match status" value="1"/>
</dbReference>
<dbReference type="NCBIfam" id="NF033543">
    <property type="entry name" value="transpos_IS256"/>
    <property type="match status" value="1"/>
</dbReference>
<comment type="caution">
    <text evidence="8">The sequence shown here is derived from an EMBL/GenBank/DDBJ whole genome shotgun (WGS) entry which is preliminary data.</text>
</comment>
<dbReference type="Proteomes" id="UP000639051">
    <property type="component" value="Unassembled WGS sequence"/>
</dbReference>
<dbReference type="InterPro" id="IPR001207">
    <property type="entry name" value="Transposase_mutator"/>
</dbReference>
<feature type="region of interest" description="Disordered" evidence="7">
    <location>
        <begin position="307"/>
        <end position="339"/>
    </location>
</feature>
<name>A0ABS1K5I4_9MICC</name>
<evidence type="ECO:0000313" key="9">
    <source>
        <dbReference type="Proteomes" id="UP000639051"/>
    </source>
</evidence>
<gene>
    <name evidence="8" type="ORF">JJE72_15540</name>
</gene>
<keyword evidence="9" id="KW-1185">Reference proteome</keyword>
<evidence type="ECO:0000256" key="7">
    <source>
        <dbReference type="SAM" id="MobiDB-lite"/>
    </source>
</evidence>
<keyword evidence="3 6" id="KW-0815">Transposition</keyword>
<dbReference type="PANTHER" id="PTHR33217:SF8">
    <property type="entry name" value="MUTATOR FAMILY TRANSPOSASE"/>
    <property type="match status" value="1"/>
</dbReference>
<comment type="similarity">
    <text evidence="2 6">Belongs to the transposase mutator family.</text>
</comment>